<evidence type="ECO:0000313" key="2">
    <source>
        <dbReference type="Proteomes" id="UP000663935"/>
    </source>
</evidence>
<gene>
    <name evidence="1" type="ORF">JL193_12945</name>
</gene>
<protein>
    <submittedName>
        <fullName evidence="1">Uncharacterized protein</fullName>
    </submittedName>
</protein>
<sequence length="114" mass="12362">MCQDNNDIVPDLTKTHGVVNDSKVQAFEFHPSTQAAKISACVGAKYENGRICVNFPIIGEICFNVSLNIPIGASVNVCMETCGFRFGVPPFKGIKATVYFQNNAIWSGVIWGSC</sequence>
<dbReference type="Proteomes" id="UP000663935">
    <property type="component" value="Chromosome"/>
</dbReference>
<organism evidence="1 2">
    <name type="scientific">Polaribacter batillariae</name>
    <dbReference type="NCBI Taxonomy" id="2808900"/>
    <lineage>
        <taxon>Bacteria</taxon>
        <taxon>Pseudomonadati</taxon>
        <taxon>Bacteroidota</taxon>
        <taxon>Flavobacteriia</taxon>
        <taxon>Flavobacteriales</taxon>
        <taxon>Flavobacteriaceae</taxon>
    </lineage>
</organism>
<accession>A0ABX7SUN0</accession>
<dbReference type="RefSeq" id="WP_207971200.1">
    <property type="nucleotide sequence ID" value="NZ_CP071795.1"/>
</dbReference>
<keyword evidence="2" id="KW-1185">Reference proteome</keyword>
<dbReference type="EMBL" id="CP071795">
    <property type="protein sequence ID" value="QTD37023.1"/>
    <property type="molecule type" value="Genomic_DNA"/>
</dbReference>
<evidence type="ECO:0000313" key="1">
    <source>
        <dbReference type="EMBL" id="QTD37023.1"/>
    </source>
</evidence>
<reference evidence="1 2" key="1">
    <citation type="submission" date="2021-03" db="EMBL/GenBank/DDBJ databases">
        <title>Complete genome of Polaribacter_sp.G4M1.</title>
        <authorList>
            <person name="Jeong S.W."/>
            <person name="Bae J.W."/>
        </authorList>
    </citation>
    <scope>NUCLEOTIDE SEQUENCE [LARGE SCALE GENOMIC DNA]</scope>
    <source>
        <strain evidence="1 2">G4M1</strain>
    </source>
</reference>
<proteinExistence type="predicted"/>
<name>A0ABX7SUN0_9FLAO</name>